<protein>
    <submittedName>
        <fullName evidence="1">Uncharacterized protein</fullName>
    </submittedName>
</protein>
<dbReference type="EMBL" id="CM042018">
    <property type="protein sequence ID" value="KAI3827510.1"/>
    <property type="molecule type" value="Genomic_DNA"/>
</dbReference>
<proteinExistence type="predicted"/>
<comment type="caution">
    <text evidence="1">The sequence shown here is derived from an EMBL/GenBank/DDBJ whole genome shotgun (WGS) entry which is preliminary data.</text>
</comment>
<evidence type="ECO:0000313" key="1">
    <source>
        <dbReference type="EMBL" id="KAI3827510.1"/>
    </source>
</evidence>
<accession>A0ACB9K5P8</accession>
<evidence type="ECO:0000313" key="2">
    <source>
        <dbReference type="Proteomes" id="UP001056120"/>
    </source>
</evidence>
<sequence length="90" mass="10073">MLLLLSLVLMMISFLMMWSIGFTFMIRSIAFSGSSELLAVVYVDGYSLFIAEFILNNAVIIKCLLVAAGLLFTAGHLKMLLWICYVLKTI</sequence>
<reference evidence="2" key="1">
    <citation type="journal article" date="2022" name="Mol. Ecol. Resour.">
        <title>The genomes of chicory, endive, great burdock and yacon provide insights into Asteraceae palaeo-polyploidization history and plant inulin production.</title>
        <authorList>
            <person name="Fan W."/>
            <person name="Wang S."/>
            <person name="Wang H."/>
            <person name="Wang A."/>
            <person name="Jiang F."/>
            <person name="Liu H."/>
            <person name="Zhao H."/>
            <person name="Xu D."/>
            <person name="Zhang Y."/>
        </authorList>
    </citation>
    <scope>NUCLEOTIDE SEQUENCE [LARGE SCALE GENOMIC DNA]</scope>
    <source>
        <strain evidence="2">cv. Yunnan</strain>
    </source>
</reference>
<name>A0ACB9K5P8_9ASTR</name>
<dbReference type="Proteomes" id="UP001056120">
    <property type="component" value="Linkage Group LG01"/>
</dbReference>
<keyword evidence="2" id="KW-1185">Reference proteome</keyword>
<gene>
    <name evidence="1" type="ORF">L1987_01587</name>
</gene>
<organism evidence="1 2">
    <name type="scientific">Smallanthus sonchifolius</name>
    <dbReference type="NCBI Taxonomy" id="185202"/>
    <lineage>
        <taxon>Eukaryota</taxon>
        <taxon>Viridiplantae</taxon>
        <taxon>Streptophyta</taxon>
        <taxon>Embryophyta</taxon>
        <taxon>Tracheophyta</taxon>
        <taxon>Spermatophyta</taxon>
        <taxon>Magnoliopsida</taxon>
        <taxon>eudicotyledons</taxon>
        <taxon>Gunneridae</taxon>
        <taxon>Pentapetalae</taxon>
        <taxon>asterids</taxon>
        <taxon>campanulids</taxon>
        <taxon>Asterales</taxon>
        <taxon>Asteraceae</taxon>
        <taxon>Asteroideae</taxon>
        <taxon>Heliantheae alliance</taxon>
        <taxon>Millerieae</taxon>
        <taxon>Smallanthus</taxon>
    </lineage>
</organism>
<reference evidence="1 2" key="2">
    <citation type="journal article" date="2022" name="Mol. Ecol. Resour.">
        <title>The genomes of chicory, endive, great burdock and yacon provide insights into Asteraceae paleo-polyploidization history and plant inulin production.</title>
        <authorList>
            <person name="Fan W."/>
            <person name="Wang S."/>
            <person name="Wang H."/>
            <person name="Wang A."/>
            <person name="Jiang F."/>
            <person name="Liu H."/>
            <person name="Zhao H."/>
            <person name="Xu D."/>
            <person name="Zhang Y."/>
        </authorList>
    </citation>
    <scope>NUCLEOTIDE SEQUENCE [LARGE SCALE GENOMIC DNA]</scope>
    <source>
        <strain evidence="2">cv. Yunnan</strain>
        <tissue evidence="1">Leaves</tissue>
    </source>
</reference>